<feature type="domain" description="Putative beta-lactamase-inhibitor-like PepSY-like" evidence="2">
    <location>
        <begin position="49"/>
        <end position="78"/>
    </location>
</feature>
<evidence type="ECO:0000313" key="3">
    <source>
        <dbReference type="EMBL" id="SEG64996.1"/>
    </source>
</evidence>
<evidence type="ECO:0000259" key="2">
    <source>
        <dbReference type="Pfam" id="PF11396"/>
    </source>
</evidence>
<gene>
    <name evidence="3" type="ORF">SAMN05421877_11217</name>
</gene>
<evidence type="ECO:0000313" key="4">
    <source>
        <dbReference type="Proteomes" id="UP000236731"/>
    </source>
</evidence>
<dbReference type="InterPro" id="IPR021533">
    <property type="entry name" value="PepSY-like"/>
</dbReference>
<feature type="domain" description="Putative beta-lactamase-inhibitor-like PepSY-like" evidence="2">
    <location>
        <begin position="86"/>
        <end position="166"/>
    </location>
</feature>
<dbReference type="Gene3D" id="3.40.1420.30">
    <property type="match status" value="1"/>
</dbReference>
<dbReference type="PROSITE" id="PS51257">
    <property type="entry name" value="PROKAR_LIPOPROTEIN"/>
    <property type="match status" value="1"/>
</dbReference>
<dbReference type="EMBL" id="FNUT01000012">
    <property type="protein sequence ID" value="SEG64996.1"/>
    <property type="molecule type" value="Genomic_DNA"/>
</dbReference>
<dbReference type="Pfam" id="PF11396">
    <property type="entry name" value="PepSY_like"/>
    <property type="match status" value="2"/>
</dbReference>
<dbReference type="OrthoDB" id="710080at2"/>
<protein>
    <submittedName>
        <fullName evidence="3">Putative beta-lactamase-inhibitor-like, PepSY-like</fullName>
    </submittedName>
</protein>
<reference evidence="4" key="1">
    <citation type="submission" date="2016-10" db="EMBL/GenBank/DDBJ databases">
        <authorList>
            <person name="Varghese N."/>
            <person name="Submissions S."/>
        </authorList>
    </citation>
    <scope>NUCLEOTIDE SEQUENCE [LARGE SCALE GENOMIC DNA]</scope>
    <source>
        <strain evidence="4">DSM 22361</strain>
    </source>
</reference>
<dbReference type="Proteomes" id="UP000236731">
    <property type="component" value="Unassembled WGS sequence"/>
</dbReference>
<accession>A0A1H6BXV0</accession>
<proteinExistence type="predicted"/>
<feature type="region of interest" description="Disordered" evidence="1">
    <location>
        <begin position="22"/>
        <end position="42"/>
    </location>
</feature>
<sequence length="170" mass="18612">MKKLLILGSAALMMVACNNQNKTNDTGVATGTDAPPPSTENSTIAPNNPADVLPHAAKEFISTHFPNTTILHVENKQNPTTDGTVFEVELSDKTDIDFDKDGEWREISAEDGVNIPMAVLADNVQSHLKSKYPNLTVRSIDKDIDVMAVEMSNDVDVIFDLAGKFLREER</sequence>
<organism evidence="3 4">
    <name type="scientific">Sphingobacterium lactis</name>
    <dbReference type="NCBI Taxonomy" id="797291"/>
    <lineage>
        <taxon>Bacteria</taxon>
        <taxon>Pseudomonadati</taxon>
        <taxon>Bacteroidota</taxon>
        <taxon>Sphingobacteriia</taxon>
        <taxon>Sphingobacteriales</taxon>
        <taxon>Sphingobacteriaceae</taxon>
        <taxon>Sphingobacterium</taxon>
    </lineage>
</organism>
<dbReference type="SUPFAM" id="SSF160574">
    <property type="entry name" value="BT0923-like"/>
    <property type="match status" value="1"/>
</dbReference>
<dbReference type="AlphaFoldDB" id="A0A1H6BXV0"/>
<dbReference type="RefSeq" id="WP_103907423.1">
    <property type="nucleotide sequence ID" value="NZ_CP049246.1"/>
</dbReference>
<evidence type="ECO:0000256" key="1">
    <source>
        <dbReference type="SAM" id="MobiDB-lite"/>
    </source>
</evidence>
<name>A0A1H6BXV0_9SPHI</name>
<keyword evidence="4" id="KW-1185">Reference proteome</keyword>